<feature type="domain" description="MOFRL-associated" evidence="2">
    <location>
        <begin position="17"/>
        <end position="249"/>
    </location>
</feature>
<evidence type="ECO:0000259" key="1">
    <source>
        <dbReference type="Pfam" id="PF05161"/>
    </source>
</evidence>
<proteinExistence type="predicted"/>
<dbReference type="PANTHER" id="PTHR12227">
    <property type="entry name" value="GLYCERATE KINASE"/>
    <property type="match status" value="1"/>
</dbReference>
<geneLocation type="plasmid" evidence="3">
    <name>unnamed1</name>
</geneLocation>
<sequence length="443" mass="44951">MIENRATLERSPDHALALDCLERAIAAAAPEAAIRSAVSVTDETLSIADTEYDLTAYRDVFVVGGGKAASGVVAALESILGDHVTDGLVVTKHPTDGDRVRCVTGDHPLPSERNVRATTDLLELVAAADAETLVLPVVTGGTSALLTAPAGDLSLTELRETTALLLDSGAPIHEINAVRKHLSEVKGGRLARAAAPATVATLVLSDVVGNDLSAIGSGPTVPDETTYGDALAVLEWYDVTPPDAVASHLAAGDAGRRSETPTTAALSAERVRTHLVGDNALALDAARDVAREAGYTPLVVTSRLRGEAREAGTTLLAVAEEIAATGDPIEPPAVVLAGGECTVSITGEGGTGGPNQELALSAGIELTGETIVAAVDSDGEDGSSAVAGALVDGETVTDRAAAREALAANDAGRFLSETDATIRTGPTGTNVNDIVVLVVPDRA</sequence>
<evidence type="ECO:0000313" key="4">
    <source>
        <dbReference type="Proteomes" id="UP000297053"/>
    </source>
</evidence>
<dbReference type="AlphaFoldDB" id="A0A4D6KG22"/>
<dbReference type="GeneID" id="8409491"/>
<keyword evidence="3" id="KW-0614">Plasmid</keyword>
<dbReference type="GO" id="GO:0005737">
    <property type="term" value="C:cytoplasm"/>
    <property type="evidence" value="ECO:0007669"/>
    <property type="project" value="TreeGrafter"/>
</dbReference>
<dbReference type="InterPro" id="IPR025286">
    <property type="entry name" value="MOFRL_assoc_dom"/>
</dbReference>
<dbReference type="GO" id="GO:0008887">
    <property type="term" value="F:glycerate kinase activity"/>
    <property type="evidence" value="ECO:0007669"/>
    <property type="project" value="InterPro"/>
</dbReference>
<protein>
    <submittedName>
        <fullName evidence="3">DUF4147 domain-containing protein</fullName>
    </submittedName>
</protein>
<dbReference type="Gene3D" id="3.40.1480.10">
    <property type="entry name" value="MOFRL domain"/>
    <property type="match status" value="1"/>
</dbReference>
<dbReference type="KEGG" id="halz:E5139_15975"/>
<accession>A0A4D6KG22</accession>
<evidence type="ECO:0000313" key="3">
    <source>
        <dbReference type="EMBL" id="QCD67160.1"/>
    </source>
</evidence>
<dbReference type="InterPro" id="IPR039760">
    <property type="entry name" value="MOFRL_protein"/>
</dbReference>
<dbReference type="PANTHER" id="PTHR12227:SF0">
    <property type="entry name" value="GLYCERATE KINASE"/>
    <property type="match status" value="1"/>
</dbReference>
<dbReference type="InterPro" id="IPR038614">
    <property type="entry name" value="GK_N_sf"/>
</dbReference>
<dbReference type="InterPro" id="IPR007835">
    <property type="entry name" value="MOFRL"/>
</dbReference>
<dbReference type="Gene3D" id="3.40.50.10180">
    <property type="entry name" value="Glycerate kinase, MOFRL-like N-terminal domain"/>
    <property type="match status" value="1"/>
</dbReference>
<dbReference type="Proteomes" id="UP000297053">
    <property type="component" value="Plasmid unnamed1"/>
</dbReference>
<dbReference type="Pfam" id="PF05161">
    <property type="entry name" value="MOFRL"/>
    <property type="match status" value="1"/>
</dbReference>
<reference evidence="3 4" key="2">
    <citation type="submission" date="2019-04" db="EMBL/GenBank/DDBJ databases">
        <authorList>
            <person name="Yang S."/>
            <person name="Wei W."/>
        </authorList>
    </citation>
    <scope>NUCLEOTIDE SEQUENCE [LARGE SCALE GENOMIC DNA]</scope>
    <source>
        <strain evidence="4">ZP60</strain>
        <plasmid evidence="3 4">unnamed1</plasmid>
    </source>
</reference>
<dbReference type="RefSeq" id="WP_015764196.1">
    <property type="nucleotide sequence ID" value="NZ_CP039376.1"/>
</dbReference>
<evidence type="ECO:0000259" key="2">
    <source>
        <dbReference type="Pfam" id="PF13660"/>
    </source>
</evidence>
<dbReference type="EMBL" id="CP039376">
    <property type="protein sequence ID" value="QCD67160.1"/>
    <property type="molecule type" value="Genomic_DNA"/>
</dbReference>
<dbReference type="Pfam" id="PF13660">
    <property type="entry name" value="DUF4147"/>
    <property type="match status" value="1"/>
</dbReference>
<dbReference type="SUPFAM" id="SSF82544">
    <property type="entry name" value="GckA/TtuD-like"/>
    <property type="match status" value="1"/>
</dbReference>
<reference evidence="3 4" key="1">
    <citation type="submission" date="2019-04" db="EMBL/GenBank/DDBJ databases">
        <title>Complete genome sequence of Arthrobacter sp. ZXY-2 associated with effective atrazine degradation and salt adaptation.</title>
        <authorList>
            <person name="Zhao X."/>
        </authorList>
    </citation>
    <scope>NUCLEOTIDE SEQUENCE [LARGE SCALE GENOMIC DNA]</scope>
    <source>
        <strain evidence="4">ZP60</strain>
        <plasmid evidence="3 4">unnamed1</plasmid>
    </source>
</reference>
<organism evidence="3 4">
    <name type="scientific">Halomicrobium mukohataei</name>
    <dbReference type="NCBI Taxonomy" id="57705"/>
    <lineage>
        <taxon>Archaea</taxon>
        <taxon>Methanobacteriati</taxon>
        <taxon>Methanobacteriota</taxon>
        <taxon>Stenosarchaea group</taxon>
        <taxon>Halobacteria</taxon>
        <taxon>Halobacteriales</taxon>
        <taxon>Haloarculaceae</taxon>
        <taxon>Halomicrobium</taxon>
    </lineage>
</organism>
<gene>
    <name evidence="3" type="ORF">E5139_15975</name>
</gene>
<dbReference type="InterPro" id="IPR037035">
    <property type="entry name" value="GK-like_C_sf"/>
</dbReference>
<name>A0A4D6KG22_9EURY</name>
<feature type="domain" description="MOFRL" evidence="1">
    <location>
        <begin position="334"/>
        <end position="433"/>
    </location>
</feature>